<dbReference type="KEGG" id="cace:CACET_c26620"/>
<proteinExistence type="predicted"/>
<name>A0A0D8I650_9CLOT</name>
<keyword evidence="2" id="KW-1185">Reference proteome</keyword>
<evidence type="ECO:0000313" key="1">
    <source>
        <dbReference type="EMBL" id="AKL96107.1"/>
    </source>
</evidence>
<protein>
    <submittedName>
        <fullName evidence="1">Uncharacterized protein</fullName>
    </submittedName>
</protein>
<sequence>MGQTKRPHGHPWPVPMASPMAILMEMHKAGIPTVVWLTPILPFINDNEENILGIIDYCRKAKVTGVLTFGIGMIYFPELKKGYMKKYALSYGIKSPNILIWKIF</sequence>
<dbReference type="Proteomes" id="UP000035704">
    <property type="component" value="Chromosome"/>
</dbReference>
<dbReference type="EMBL" id="CP009687">
    <property type="protein sequence ID" value="AKL96107.1"/>
    <property type="molecule type" value="Genomic_DNA"/>
</dbReference>
<dbReference type="STRING" id="84022.CACET_c26620"/>
<dbReference type="PATRIC" id="fig|84022.5.peg.2581"/>
<organism evidence="1 2">
    <name type="scientific">Clostridium aceticum</name>
    <dbReference type="NCBI Taxonomy" id="84022"/>
    <lineage>
        <taxon>Bacteria</taxon>
        <taxon>Bacillati</taxon>
        <taxon>Bacillota</taxon>
        <taxon>Clostridia</taxon>
        <taxon>Eubacteriales</taxon>
        <taxon>Clostridiaceae</taxon>
        <taxon>Clostridium</taxon>
    </lineage>
</organism>
<accession>A0A0D8I650</accession>
<gene>
    <name evidence="1" type="ORF">CACET_c26620</name>
</gene>
<evidence type="ECO:0000313" key="2">
    <source>
        <dbReference type="Proteomes" id="UP000035704"/>
    </source>
</evidence>
<dbReference type="AlphaFoldDB" id="A0A0D8I650"/>
<reference evidence="1 2" key="1">
    <citation type="submission" date="2014-10" db="EMBL/GenBank/DDBJ databases">
        <title>Genome sequence of Clostridium aceticum DSM 1496.</title>
        <authorList>
            <person name="Poehlein A."/>
            <person name="Schiel-Bengelsdorf B."/>
            <person name="Gottschalk G."/>
            <person name="Duerre P."/>
            <person name="Daniel R."/>
        </authorList>
    </citation>
    <scope>NUCLEOTIDE SEQUENCE [LARGE SCALE GENOMIC DNA]</scope>
    <source>
        <strain evidence="1 2">DSM 1496</strain>
    </source>
</reference>
<dbReference type="RefSeq" id="WP_044826426.1">
    <property type="nucleotide sequence ID" value="NZ_CP009687.1"/>
</dbReference>